<evidence type="ECO:0000256" key="10">
    <source>
        <dbReference type="SAM" id="Phobius"/>
    </source>
</evidence>
<evidence type="ECO:0000313" key="14">
    <source>
        <dbReference type="Proteomes" id="UP000008467"/>
    </source>
</evidence>
<evidence type="ECO:0000256" key="8">
    <source>
        <dbReference type="ARBA" id="ARBA00029447"/>
    </source>
</evidence>
<proteinExistence type="inferred from homology"/>
<dbReference type="SUPFAM" id="SSF58104">
    <property type="entry name" value="Methyl-accepting chemotaxis protein (MCP) signaling domain"/>
    <property type="match status" value="1"/>
</dbReference>
<dbReference type="Gene3D" id="1.10.287.950">
    <property type="entry name" value="Methyl-accepting chemotaxis protein"/>
    <property type="match status" value="1"/>
</dbReference>
<keyword evidence="14" id="KW-1185">Reference proteome</keyword>
<dbReference type="EMBL" id="CP002582">
    <property type="protein sequence ID" value="ADZ84740.1"/>
    <property type="molecule type" value="Genomic_DNA"/>
</dbReference>
<feature type="domain" description="Methyl-accepting transducer" evidence="11">
    <location>
        <begin position="392"/>
        <end position="643"/>
    </location>
</feature>
<keyword evidence="7 9" id="KW-0807">Transducer</keyword>
<dbReference type="InterPro" id="IPR004089">
    <property type="entry name" value="MCPsignal_dom"/>
</dbReference>
<evidence type="ECO:0000256" key="5">
    <source>
        <dbReference type="ARBA" id="ARBA00022989"/>
    </source>
</evidence>
<evidence type="ECO:0000256" key="3">
    <source>
        <dbReference type="ARBA" id="ARBA00022500"/>
    </source>
</evidence>
<comment type="similarity">
    <text evidence="8">Belongs to the methyl-accepting chemotaxis (MCP) protein family.</text>
</comment>
<evidence type="ECO:0000256" key="4">
    <source>
        <dbReference type="ARBA" id="ARBA00022692"/>
    </source>
</evidence>
<reference evidence="13 14" key="1">
    <citation type="journal article" date="2011" name="J. Bacteriol.">
        <title>Complete genome sequence of the cellulose-degrading bacterium Cellulosilyticum lentocellum.</title>
        <authorList>
            <consortium name="US DOE Joint Genome Institute"/>
            <person name="Miller D.A."/>
            <person name="Suen G."/>
            <person name="Bruce D."/>
            <person name="Copeland A."/>
            <person name="Cheng J.F."/>
            <person name="Detter C."/>
            <person name="Goodwin L.A."/>
            <person name="Han C.S."/>
            <person name="Hauser L.J."/>
            <person name="Land M.L."/>
            <person name="Lapidus A."/>
            <person name="Lucas S."/>
            <person name="Meincke L."/>
            <person name="Pitluck S."/>
            <person name="Tapia R."/>
            <person name="Teshima H."/>
            <person name="Woyke T."/>
            <person name="Fox B.G."/>
            <person name="Angert E.R."/>
            <person name="Currie C.R."/>
        </authorList>
    </citation>
    <scope>NUCLEOTIDE SEQUENCE [LARGE SCALE GENOMIC DNA]</scope>
    <source>
        <strain evidence="14">ATCC 49066 / DSM 5427 / NCIMB 11756 / RHM5</strain>
    </source>
</reference>
<dbReference type="Proteomes" id="UP000008467">
    <property type="component" value="Chromosome"/>
</dbReference>
<keyword evidence="4 10" id="KW-0812">Transmembrane</keyword>
<protein>
    <submittedName>
        <fullName evidence="13">Methyl-accepting chemotaxis sensory transducer with Cache sensor</fullName>
    </submittedName>
</protein>
<evidence type="ECO:0000256" key="1">
    <source>
        <dbReference type="ARBA" id="ARBA00004651"/>
    </source>
</evidence>
<dbReference type="Pfam" id="PF02743">
    <property type="entry name" value="dCache_1"/>
    <property type="match status" value="1"/>
</dbReference>
<dbReference type="PROSITE" id="PS50885">
    <property type="entry name" value="HAMP"/>
    <property type="match status" value="1"/>
</dbReference>
<dbReference type="Pfam" id="PF00015">
    <property type="entry name" value="MCPsignal"/>
    <property type="match status" value="1"/>
</dbReference>
<dbReference type="RefSeq" id="WP_013658019.1">
    <property type="nucleotide sequence ID" value="NC_015275.1"/>
</dbReference>
<dbReference type="PANTHER" id="PTHR32089:SF112">
    <property type="entry name" value="LYSOZYME-LIKE PROTEIN-RELATED"/>
    <property type="match status" value="1"/>
</dbReference>
<evidence type="ECO:0000256" key="7">
    <source>
        <dbReference type="ARBA" id="ARBA00023224"/>
    </source>
</evidence>
<dbReference type="HOGENOM" id="CLU_000445_107_19_9"/>
<dbReference type="PROSITE" id="PS50111">
    <property type="entry name" value="CHEMOTAXIS_TRANSDUC_2"/>
    <property type="match status" value="1"/>
</dbReference>
<dbReference type="AlphaFoldDB" id="F2JNG4"/>
<feature type="domain" description="HAMP" evidence="12">
    <location>
        <begin position="331"/>
        <end position="387"/>
    </location>
</feature>
<dbReference type="PANTHER" id="PTHR32089">
    <property type="entry name" value="METHYL-ACCEPTING CHEMOTAXIS PROTEIN MCPB"/>
    <property type="match status" value="1"/>
</dbReference>
<sequence>MNSLKHKIMSMTLLITLFTAIIIGGLSISTTTDITNTEARKSMQLTSQLKSTQLNSIISRIEQSVDTLALTTVNNISDTKAFQQNSTYVKEYTDSMERTILDFANNTQGALSVYLRYNPEFTEPTSGLFLVRSDVNSQFEKVTPTDFSTYEPTDTAHVGWYYTPVQNKAATWLDPYMNANINVYMVSYVVPIFKDGVSIGVVGMDIDFNTFQNIINDLQLYDTGYAFLTNAENTILSHKNLPMGTSLNDERFGNLNAILNDTSCQNTSIQYNYNNQTKDLCYSILGNGMKLALTAPVKEIYSNSLSLGLKIISAAAIALLLALLLSIIFSRRLIKPITMLTDIIEKTSQFNFRHTTNTKQLYALKDETGTMARAVHTMRQSLRTIVGNIDQVSETINHNVSSLCSVTENMNAMCMDNSATTQQLAAGMEETSATTDHISESIAYINTSTAQISTLSANGNVLATQVMERANTLYDKTALAREQTQNVYMTVKDKTNLAMENAKAVDKINALTNVINNIASQTSLLALNASIEAARAGDAGKGFAIVASEIATLATQSTQTVKDINAIIQEVHNAVSHMSACLVDTSHFLENVVLTDYDNFMDVGKQYADDAHNFQDNMSHIYNAINALAQTTAQINDAIQGINGTIAESSSGVMNIAEKTGDMVKATTQTQQLANTNKDCITELEKIVKSFTLK</sequence>
<evidence type="ECO:0000256" key="2">
    <source>
        <dbReference type="ARBA" id="ARBA00022475"/>
    </source>
</evidence>
<dbReference type="InterPro" id="IPR003660">
    <property type="entry name" value="HAMP_dom"/>
</dbReference>
<evidence type="ECO:0000256" key="9">
    <source>
        <dbReference type="PROSITE-ProRule" id="PRU00284"/>
    </source>
</evidence>
<comment type="subcellular location">
    <subcellularLocation>
        <location evidence="1">Cell membrane</location>
        <topology evidence="1">Multi-pass membrane protein</topology>
    </subcellularLocation>
</comment>
<name>F2JNG4_CELLD</name>
<dbReference type="KEGG" id="cle:Clole_3044"/>
<keyword evidence="6 10" id="KW-0472">Membrane</keyword>
<keyword evidence="2" id="KW-1003">Cell membrane</keyword>
<dbReference type="Gene3D" id="3.30.450.20">
    <property type="entry name" value="PAS domain"/>
    <property type="match status" value="1"/>
</dbReference>
<dbReference type="GO" id="GO:0005886">
    <property type="term" value="C:plasma membrane"/>
    <property type="evidence" value="ECO:0007669"/>
    <property type="project" value="UniProtKB-SubCell"/>
</dbReference>
<dbReference type="GO" id="GO:0007165">
    <property type="term" value="P:signal transduction"/>
    <property type="evidence" value="ECO:0007669"/>
    <property type="project" value="UniProtKB-KW"/>
</dbReference>
<accession>F2JNG4</accession>
<dbReference type="GO" id="GO:0006935">
    <property type="term" value="P:chemotaxis"/>
    <property type="evidence" value="ECO:0007669"/>
    <property type="project" value="UniProtKB-KW"/>
</dbReference>
<dbReference type="CDD" id="cd12913">
    <property type="entry name" value="PDC1_MCP_like"/>
    <property type="match status" value="1"/>
</dbReference>
<evidence type="ECO:0000313" key="13">
    <source>
        <dbReference type="EMBL" id="ADZ84740.1"/>
    </source>
</evidence>
<feature type="transmembrane region" description="Helical" evidence="10">
    <location>
        <begin position="307"/>
        <end position="329"/>
    </location>
</feature>
<dbReference type="InterPro" id="IPR033479">
    <property type="entry name" value="dCache_1"/>
</dbReference>
<keyword evidence="5 10" id="KW-1133">Transmembrane helix</keyword>
<dbReference type="SMART" id="SM00283">
    <property type="entry name" value="MA"/>
    <property type="match status" value="1"/>
</dbReference>
<evidence type="ECO:0000256" key="6">
    <source>
        <dbReference type="ARBA" id="ARBA00023136"/>
    </source>
</evidence>
<dbReference type="CDD" id="cd12912">
    <property type="entry name" value="PDC2_MCP_like"/>
    <property type="match status" value="1"/>
</dbReference>
<gene>
    <name evidence="13" type="ordered locus">Clole_3044</name>
</gene>
<organism evidence="13 14">
    <name type="scientific">Cellulosilyticum lentocellum (strain ATCC 49066 / DSM 5427 / NCIMB 11756 / RHM5)</name>
    <name type="common">Clostridium lentocellum</name>
    <dbReference type="NCBI Taxonomy" id="642492"/>
    <lineage>
        <taxon>Bacteria</taxon>
        <taxon>Bacillati</taxon>
        <taxon>Bacillota</taxon>
        <taxon>Clostridia</taxon>
        <taxon>Lachnospirales</taxon>
        <taxon>Cellulosilyticaceae</taxon>
        <taxon>Cellulosilyticum</taxon>
    </lineage>
</organism>
<dbReference type="eggNOG" id="COG0840">
    <property type="taxonomic scope" value="Bacteria"/>
</dbReference>
<keyword evidence="3" id="KW-0145">Chemotaxis</keyword>
<evidence type="ECO:0000259" key="11">
    <source>
        <dbReference type="PROSITE" id="PS50111"/>
    </source>
</evidence>
<evidence type="ECO:0000259" key="12">
    <source>
        <dbReference type="PROSITE" id="PS50885"/>
    </source>
</evidence>
<dbReference type="STRING" id="642492.Clole_3044"/>